<protein>
    <recommendedName>
        <fullName evidence="2">RagB/SusD domain-containing protein</fullName>
    </recommendedName>
</protein>
<reference evidence="1" key="1">
    <citation type="submission" date="2018-05" db="EMBL/GenBank/DDBJ databases">
        <authorList>
            <person name="Lanie J.A."/>
            <person name="Ng W.-L."/>
            <person name="Kazmierczak K.M."/>
            <person name="Andrzejewski T.M."/>
            <person name="Davidsen T.M."/>
            <person name="Wayne K.J."/>
            <person name="Tettelin H."/>
            <person name="Glass J.I."/>
            <person name="Rusch D."/>
            <person name="Podicherti R."/>
            <person name="Tsui H.-C.T."/>
            <person name="Winkler M.E."/>
        </authorList>
    </citation>
    <scope>NUCLEOTIDE SEQUENCE</scope>
</reference>
<sequence>MKYIQNALPLLLVTLWFGCDDLEFPDPNAPSTDVASVQTLVTGAESGLRLAFALYLREVSSVGREAYYLEPADPRYTGELLRGPLDPGGFLVYTPWAARYRVIANCRILQNTFADDVGAVGFAKTVEAYQLLMVVNMQNDNGAKIAPYNGLESDVSSKSAVFTEIAALLDAGYSSLNSAGSSFSFALSSGFSGFDTPATFAQFNRAIRARVAVYMDDWSTALTALDNSFMDPSADMGLGVYHVYSSGQGDLGTGGVSSGNGMYADPTASFVKLMGHPTYETDAEAGDPRFSSKVTERSTEITYDGLTSDLAPTMWTGDYDPVPVIRNEELVLLKAEANIGNGGDGLTEINVIRAAHGLADAASGGLTQLLHEKRYSLFLEGHRWIDMRHYSKLGDLPLDRDGDTVFEDYPIPETEVVGG</sequence>
<dbReference type="EMBL" id="UINC01027926">
    <property type="protein sequence ID" value="SVB08013.1"/>
    <property type="molecule type" value="Genomic_DNA"/>
</dbReference>
<dbReference type="GO" id="GO:0009279">
    <property type="term" value="C:cell outer membrane"/>
    <property type="evidence" value="ECO:0007669"/>
    <property type="project" value="UniProtKB-SubCell"/>
</dbReference>
<dbReference type="Gene3D" id="1.25.40.390">
    <property type="match status" value="1"/>
</dbReference>
<dbReference type="CDD" id="cd08977">
    <property type="entry name" value="SusD"/>
    <property type="match status" value="1"/>
</dbReference>
<accession>A0A382B413</accession>
<organism evidence="1">
    <name type="scientific">marine metagenome</name>
    <dbReference type="NCBI Taxonomy" id="408172"/>
    <lineage>
        <taxon>unclassified sequences</taxon>
        <taxon>metagenomes</taxon>
        <taxon>ecological metagenomes</taxon>
    </lineage>
</organism>
<dbReference type="PROSITE" id="PS51257">
    <property type="entry name" value="PROKAR_LIPOPROTEIN"/>
    <property type="match status" value="1"/>
</dbReference>
<dbReference type="AlphaFoldDB" id="A0A382B413"/>
<gene>
    <name evidence="1" type="ORF">METZ01_LOCUS160867</name>
</gene>
<dbReference type="SUPFAM" id="SSF48452">
    <property type="entry name" value="TPR-like"/>
    <property type="match status" value="1"/>
</dbReference>
<dbReference type="InterPro" id="IPR011990">
    <property type="entry name" value="TPR-like_helical_dom_sf"/>
</dbReference>
<evidence type="ECO:0000313" key="1">
    <source>
        <dbReference type="EMBL" id="SVB08013.1"/>
    </source>
</evidence>
<name>A0A382B413_9ZZZZ</name>
<proteinExistence type="predicted"/>
<evidence type="ECO:0008006" key="2">
    <source>
        <dbReference type="Google" id="ProtNLM"/>
    </source>
</evidence>